<evidence type="ECO:0000313" key="1">
    <source>
        <dbReference type="EMBL" id="AWL06488.1"/>
    </source>
</evidence>
<dbReference type="RefSeq" id="WP_109346805.1">
    <property type="nucleotide sequence ID" value="NZ_CP029343.1"/>
</dbReference>
<gene>
    <name evidence="1" type="ORF">DIR46_19980</name>
</gene>
<organism evidence="1 2">
    <name type="scientific">Massilia oculi</name>
    <dbReference type="NCBI Taxonomy" id="945844"/>
    <lineage>
        <taxon>Bacteria</taxon>
        <taxon>Pseudomonadati</taxon>
        <taxon>Pseudomonadota</taxon>
        <taxon>Betaproteobacteria</taxon>
        <taxon>Burkholderiales</taxon>
        <taxon>Oxalobacteraceae</taxon>
        <taxon>Telluria group</taxon>
        <taxon>Massilia</taxon>
    </lineage>
</organism>
<keyword evidence="2" id="KW-1185">Reference proteome</keyword>
<evidence type="ECO:0000313" key="2">
    <source>
        <dbReference type="Proteomes" id="UP000245820"/>
    </source>
</evidence>
<protein>
    <recommendedName>
        <fullName evidence="3">Nucleotide-diphospho-sugar transferase domain-containing protein</fullName>
    </recommendedName>
</protein>
<evidence type="ECO:0008006" key="3">
    <source>
        <dbReference type="Google" id="ProtNLM"/>
    </source>
</evidence>
<dbReference type="OrthoDB" id="9810122at2"/>
<dbReference type="KEGG" id="mtim:DIR46_19980"/>
<dbReference type="AlphaFoldDB" id="A0A2S2DME4"/>
<accession>A0A2S2DME4</accession>
<name>A0A2S2DME4_9BURK</name>
<proteinExistence type="predicted"/>
<reference evidence="1 2" key="1">
    <citation type="submission" date="2018-05" db="EMBL/GenBank/DDBJ databases">
        <title>Complete genome sequence of Massilia oculi sp. nov. CCUG 43427T (=DSM 26321T), the type strain of M. oculi, and comparison with genome sequences of other Massilia strains.</title>
        <authorList>
            <person name="Zhu B."/>
        </authorList>
    </citation>
    <scope>NUCLEOTIDE SEQUENCE [LARGE SCALE GENOMIC DNA]</scope>
    <source>
        <strain evidence="1 2">CCUG 43427</strain>
    </source>
</reference>
<dbReference type="Proteomes" id="UP000245820">
    <property type="component" value="Chromosome"/>
</dbReference>
<dbReference type="EMBL" id="CP029343">
    <property type="protein sequence ID" value="AWL06488.1"/>
    <property type="molecule type" value="Genomic_DNA"/>
</dbReference>
<sequence>MHPTSSNDASSRDAELADRIATLKNFHQFYRDSLSQPGKFPDIGAFPPDLIKWVTDRRNIDVPQLVEIIDSLPPSGLSPEHDLALRMAMFTILQANLASDYNNTYPNHTLPPDVIVNIKRSLGRILELHPTGDYIALCVQLLYRIKEIEEVLVLEESYPDMFARYPALQAIAGFIHAMLGNHGHALSWLEPLAHDPQNRNLPMVGLSVMTSQYFTGRTPEWPLSFSSLQDDPQALQGLIGQLPAIEIVEPLAATPRPVAFVACDTHYFMKHARYLACSLHATNAGKLDLHLHVYAPTPQVFAELAMLRQNLPGLAIGLSIEQGPMPAYRPASYFATVRFLRAYQVLRHYRCELCLMDADALFNGDWDVFARSLPADAELVLARSEASPFWERIVAGFAYCRPTPLAERFLARVAHFIVHNIAQNKLVWFTDQVALSVCDDQEMRDNPANPSIHRIDYRTVIDLQHTPDSLCWMVTTKKTGNADYDDARARLARRYTIG</sequence>